<dbReference type="Gene3D" id="1.50.10.150">
    <property type="entry name" value="Voltage-dependent anion channel"/>
    <property type="match status" value="1"/>
</dbReference>
<keyword evidence="13" id="KW-1185">Reference proteome</keyword>
<dbReference type="OrthoDB" id="1099at2759"/>
<comment type="caution">
    <text evidence="12">The sequence shown here is derived from an EMBL/GenBank/DDBJ whole genome shotgun (WGS) entry which is preliminary data.</text>
</comment>
<comment type="similarity">
    <text evidence="3">Belongs to the SLAC1 S-type anion channel family.</text>
</comment>
<keyword evidence="8" id="KW-0406">Ion transport</keyword>
<dbReference type="InterPro" id="IPR030183">
    <property type="entry name" value="SLAC/SLAH"/>
</dbReference>
<evidence type="ECO:0000256" key="2">
    <source>
        <dbReference type="ARBA" id="ARBA00004236"/>
    </source>
</evidence>
<keyword evidence="5" id="KW-1003">Cell membrane</keyword>
<evidence type="ECO:0000256" key="9">
    <source>
        <dbReference type="ARBA" id="ARBA00023136"/>
    </source>
</evidence>
<keyword evidence="6 11" id="KW-0812">Transmembrane</keyword>
<feature type="transmembrane region" description="Helical" evidence="11">
    <location>
        <begin position="229"/>
        <end position="247"/>
    </location>
</feature>
<feature type="transmembrane region" description="Helical" evidence="11">
    <location>
        <begin position="138"/>
        <end position="155"/>
    </location>
</feature>
<evidence type="ECO:0000313" key="13">
    <source>
        <dbReference type="Proteomes" id="UP000652761"/>
    </source>
</evidence>
<dbReference type="GO" id="GO:0008308">
    <property type="term" value="F:voltage-gated monoatomic anion channel activity"/>
    <property type="evidence" value="ECO:0007669"/>
    <property type="project" value="InterPro"/>
</dbReference>
<feature type="region of interest" description="Disordered" evidence="10">
    <location>
        <begin position="1"/>
        <end position="20"/>
    </location>
</feature>
<evidence type="ECO:0000256" key="4">
    <source>
        <dbReference type="ARBA" id="ARBA00022448"/>
    </source>
</evidence>
<dbReference type="GO" id="GO:0006873">
    <property type="term" value="P:intracellular monoatomic ion homeostasis"/>
    <property type="evidence" value="ECO:0007669"/>
    <property type="project" value="InterPro"/>
</dbReference>
<feature type="transmembrane region" description="Helical" evidence="11">
    <location>
        <begin position="253"/>
        <end position="274"/>
    </location>
</feature>
<dbReference type="InterPro" id="IPR038665">
    <property type="entry name" value="Voltage-dep_anion_channel_sf"/>
</dbReference>
<accession>A0A843UTN6</accession>
<evidence type="ECO:0000256" key="1">
    <source>
        <dbReference type="ARBA" id="ARBA00004127"/>
    </source>
</evidence>
<name>A0A843UTN6_COLES</name>
<feature type="transmembrane region" description="Helical" evidence="11">
    <location>
        <begin position="72"/>
        <end position="95"/>
    </location>
</feature>
<dbReference type="CDD" id="cd09323">
    <property type="entry name" value="TDT_SLAC1_like"/>
    <property type="match status" value="1"/>
</dbReference>
<feature type="transmembrane region" description="Helical" evidence="11">
    <location>
        <begin position="34"/>
        <end position="52"/>
    </location>
</feature>
<evidence type="ECO:0000313" key="12">
    <source>
        <dbReference type="EMBL" id="MQL83119.1"/>
    </source>
</evidence>
<evidence type="ECO:0000256" key="3">
    <source>
        <dbReference type="ARBA" id="ARBA00007808"/>
    </source>
</evidence>
<sequence>MNGATNRKSANYPSILEAPHPDPDDMLDPFLRRFPISTFGICLGLCSQAGLWQALATSRSTRFLHVPLCINFIVWCFALALTALMFVVYSLKIIFHFDAVRREFRDGVRVNFFFAPWIACLLLFISLPPSIEMNLHEALWYVLMAPILGLGIKVYGQWMSRGRRRLSKLANPLNHLAIVGNFVGAMLGASMGLREGPIFFFAVGLAHYVVVFVTLYQRLETNEALPRELNPGFFLFLTPPSVASLAWEKIDGHFGYGSKIAFFVAAFLYVCLAVRINFFRGFRFSLAWWSYTYPMTAAASASIRYSMAVTNPVTRALSVVACAISVTISALLLVNTAYKIAFMPRKLFPNDCVIAISKKRKTTLSRGNPDDRGGGSVAIDIRGL</sequence>
<evidence type="ECO:0000256" key="7">
    <source>
        <dbReference type="ARBA" id="ARBA00022989"/>
    </source>
</evidence>
<evidence type="ECO:0000256" key="10">
    <source>
        <dbReference type="SAM" id="MobiDB-lite"/>
    </source>
</evidence>
<evidence type="ECO:0000256" key="8">
    <source>
        <dbReference type="ARBA" id="ARBA00023065"/>
    </source>
</evidence>
<dbReference type="Proteomes" id="UP000652761">
    <property type="component" value="Unassembled WGS sequence"/>
</dbReference>
<feature type="compositionally biased region" description="Polar residues" evidence="10">
    <location>
        <begin position="1"/>
        <end position="12"/>
    </location>
</feature>
<dbReference type="GO" id="GO:0005886">
    <property type="term" value="C:plasma membrane"/>
    <property type="evidence" value="ECO:0007669"/>
    <property type="project" value="UniProtKB-SubCell"/>
</dbReference>
<evidence type="ECO:0000256" key="5">
    <source>
        <dbReference type="ARBA" id="ARBA00022475"/>
    </source>
</evidence>
<dbReference type="EMBL" id="NMUH01000675">
    <property type="protein sequence ID" value="MQL83119.1"/>
    <property type="molecule type" value="Genomic_DNA"/>
</dbReference>
<reference evidence="12" key="1">
    <citation type="submission" date="2017-07" db="EMBL/GenBank/DDBJ databases">
        <title>Taro Niue Genome Assembly and Annotation.</title>
        <authorList>
            <person name="Atibalentja N."/>
            <person name="Keating K."/>
            <person name="Fields C.J."/>
        </authorList>
    </citation>
    <scope>NUCLEOTIDE SEQUENCE</scope>
    <source>
        <strain evidence="12">Niue_2</strain>
        <tissue evidence="12">Leaf</tissue>
    </source>
</reference>
<feature type="transmembrane region" description="Helical" evidence="11">
    <location>
        <begin position="176"/>
        <end position="193"/>
    </location>
</feature>
<feature type="transmembrane region" description="Helical" evidence="11">
    <location>
        <begin position="107"/>
        <end position="126"/>
    </location>
</feature>
<dbReference type="PANTHER" id="PTHR31269:SF2">
    <property type="entry name" value="S-TYPE ANION CHANNEL SLAH3"/>
    <property type="match status" value="1"/>
</dbReference>
<dbReference type="PANTHER" id="PTHR31269">
    <property type="entry name" value="S-TYPE ANION CHANNEL SLAH3"/>
    <property type="match status" value="1"/>
</dbReference>
<keyword evidence="9 11" id="KW-0472">Membrane</keyword>
<organism evidence="12 13">
    <name type="scientific">Colocasia esculenta</name>
    <name type="common">Wild taro</name>
    <name type="synonym">Arum esculentum</name>
    <dbReference type="NCBI Taxonomy" id="4460"/>
    <lineage>
        <taxon>Eukaryota</taxon>
        <taxon>Viridiplantae</taxon>
        <taxon>Streptophyta</taxon>
        <taxon>Embryophyta</taxon>
        <taxon>Tracheophyta</taxon>
        <taxon>Spermatophyta</taxon>
        <taxon>Magnoliopsida</taxon>
        <taxon>Liliopsida</taxon>
        <taxon>Araceae</taxon>
        <taxon>Aroideae</taxon>
        <taxon>Colocasieae</taxon>
        <taxon>Colocasia</taxon>
    </lineage>
</organism>
<evidence type="ECO:0000256" key="11">
    <source>
        <dbReference type="SAM" id="Phobius"/>
    </source>
</evidence>
<dbReference type="InterPro" id="IPR004695">
    <property type="entry name" value="SLAC1/Mae1/Ssu1/TehA"/>
</dbReference>
<keyword evidence="7 11" id="KW-1133">Transmembrane helix</keyword>
<feature type="transmembrane region" description="Helical" evidence="11">
    <location>
        <begin position="286"/>
        <end position="305"/>
    </location>
</feature>
<comment type="subcellular location">
    <subcellularLocation>
        <location evidence="2">Cell membrane</location>
    </subcellularLocation>
    <subcellularLocation>
        <location evidence="1">Endomembrane system</location>
        <topology evidence="1">Multi-pass membrane protein</topology>
    </subcellularLocation>
</comment>
<protein>
    <submittedName>
        <fullName evidence="12">Uncharacterized protein</fullName>
    </submittedName>
</protein>
<keyword evidence="4" id="KW-0813">Transport</keyword>
<dbReference type="Pfam" id="PF03595">
    <property type="entry name" value="SLAC1"/>
    <property type="match status" value="1"/>
</dbReference>
<feature type="transmembrane region" description="Helical" evidence="11">
    <location>
        <begin position="317"/>
        <end position="338"/>
    </location>
</feature>
<gene>
    <name evidence="12" type="ORF">Taro_015606</name>
</gene>
<feature type="transmembrane region" description="Helical" evidence="11">
    <location>
        <begin position="199"/>
        <end position="217"/>
    </location>
</feature>
<proteinExistence type="inferred from homology"/>
<dbReference type="GO" id="GO:0012505">
    <property type="term" value="C:endomembrane system"/>
    <property type="evidence" value="ECO:0007669"/>
    <property type="project" value="UniProtKB-SubCell"/>
</dbReference>
<evidence type="ECO:0000256" key="6">
    <source>
        <dbReference type="ARBA" id="ARBA00022692"/>
    </source>
</evidence>
<dbReference type="AlphaFoldDB" id="A0A843UTN6"/>